<dbReference type="EMBL" id="JAEAOA010000281">
    <property type="protein sequence ID" value="KAK3580311.1"/>
    <property type="molecule type" value="Genomic_DNA"/>
</dbReference>
<feature type="region of interest" description="Disordered" evidence="1">
    <location>
        <begin position="1"/>
        <end position="69"/>
    </location>
</feature>
<evidence type="ECO:0000313" key="2">
    <source>
        <dbReference type="EMBL" id="KAK3580311.1"/>
    </source>
</evidence>
<evidence type="ECO:0000256" key="1">
    <source>
        <dbReference type="SAM" id="MobiDB-lite"/>
    </source>
</evidence>
<reference evidence="2" key="3">
    <citation type="submission" date="2023-05" db="EMBL/GenBank/DDBJ databases">
        <authorList>
            <person name="Smith C.H."/>
        </authorList>
    </citation>
    <scope>NUCLEOTIDE SEQUENCE</scope>
    <source>
        <strain evidence="2">CHS0354</strain>
        <tissue evidence="2">Mantle</tissue>
    </source>
</reference>
<accession>A0AAE0RVE0</accession>
<name>A0AAE0RVE0_9BIVA</name>
<proteinExistence type="predicted"/>
<keyword evidence="3" id="KW-1185">Reference proteome</keyword>
<sequence>MQDQRREYNGARDKGQMRAFFDRNDYPKDYYGSPRKDPYTDQQRELYNRSDRRDEEQTEQNPLDYSRWFHNDNPNDHNSKGWLLFIRFDNRGLETFIHALQVSSSTQGKHGGFCVGIADSREVIVMEGGDSWISPNQMKTNFAAVVMWFASYFDAKEWLEMDHRIRQPSFPEPYGYECIAIPMNPAHMEYGKFDPSLRSGQSVTFLLTEYPRIQEPAQFPGLFLNEFANPARQVMRDNYGLPYVAVVGYSPSEMDPYKKTNRIAPNVRCARHIRKGWIRGNGILCVSIFPDQRYVNNVYRDKRFVYAKQNVQDRLSSATTVSITVRRIHGTSV</sequence>
<reference evidence="2" key="2">
    <citation type="journal article" date="2021" name="Genome Biol. Evol.">
        <title>Developing a high-quality reference genome for a parasitic bivalve with doubly uniparental inheritance (Bivalvia: Unionida).</title>
        <authorList>
            <person name="Smith C.H."/>
        </authorList>
    </citation>
    <scope>NUCLEOTIDE SEQUENCE</scope>
    <source>
        <strain evidence="2">CHS0354</strain>
        <tissue evidence="2">Mantle</tissue>
    </source>
</reference>
<protein>
    <submittedName>
        <fullName evidence="2">Uncharacterized protein</fullName>
    </submittedName>
</protein>
<dbReference type="AlphaFoldDB" id="A0AAE0RVE0"/>
<evidence type="ECO:0000313" key="3">
    <source>
        <dbReference type="Proteomes" id="UP001195483"/>
    </source>
</evidence>
<organism evidence="2 3">
    <name type="scientific">Potamilus streckersoni</name>
    <dbReference type="NCBI Taxonomy" id="2493646"/>
    <lineage>
        <taxon>Eukaryota</taxon>
        <taxon>Metazoa</taxon>
        <taxon>Spiralia</taxon>
        <taxon>Lophotrochozoa</taxon>
        <taxon>Mollusca</taxon>
        <taxon>Bivalvia</taxon>
        <taxon>Autobranchia</taxon>
        <taxon>Heteroconchia</taxon>
        <taxon>Palaeoheterodonta</taxon>
        <taxon>Unionida</taxon>
        <taxon>Unionoidea</taxon>
        <taxon>Unionidae</taxon>
        <taxon>Ambleminae</taxon>
        <taxon>Lampsilini</taxon>
        <taxon>Potamilus</taxon>
    </lineage>
</organism>
<dbReference type="Proteomes" id="UP001195483">
    <property type="component" value="Unassembled WGS sequence"/>
</dbReference>
<gene>
    <name evidence="2" type="ORF">CHS0354_003545</name>
</gene>
<comment type="caution">
    <text evidence="2">The sequence shown here is derived from an EMBL/GenBank/DDBJ whole genome shotgun (WGS) entry which is preliminary data.</text>
</comment>
<reference evidence="2" key="1">
    <citation type="journal article" date="2021" name="Genome Biol. Evol.">
        <title>A High-Quality Reference Genome for a Parasitic Bivalve with Doubly Uniparental Inheritance (Bivalvia: Unionida).</title>
        <authorList>
            <person name="Smith C.H."/>
        </authorList>
    </citation>
    <scope>NUCLEOTIDE SEQUENCE</scope>
    <source>
        <strain evidence="2">CHS0354</strain>
    </source>
</reference>
<feature type="compositionally biased region" description="Basic and acidic residues" evidence="1">
    <location>
        <begin position="1"/>
        <end position="55"/>
    </location>
</feature>